<keyword evidence="6" id="KW-0418">Kinase</keyword>
<feature type="transmembrane region" description="Helical" evidence="12">
    <location>
        <begin position="515"/>
        <end position="536"/>
    </location>
</feature>
<dbReference type="EC" id="2.7.1.108" evidence="3"/>
<dbReference type="Gene3D" id="1.10.287.130">
    <property type="match status" value="1"/>
</dbReference>
<dbReference type="Proteomes" id="UP000076532">
    <property type="component" value="Unassembled WGS sequence"/>
</dbReference>
<protein>
    <recommendedName>
        <fullName evidence="3">dolichol kinase</fullName>
        <ecNumber evidence="3">2.7.1.108</ecNumber>
    </recommendedName>
</protein>
<dbReference type="InterPro" id="IPR011006">
    <property type="entry name" value="CheY-like_superfamily"/>
</dbReference>
<dbReference type="Pfam" id="PF01590">
    <property type="entry name" value="GAF"/>
    <property type="match status" value="1"/>
</dbReference>
<keyword evidence="16" id="KW-1185">Reference proteome</keyword>
<keyword evidence="8 12" id="KW-1133">Transmembrane helix</keyword>
<dbReference type="Pfam" id="PF00512">
    <property type="entry name" value="HisKA"/>
    <property type="match status" value="1"/>
</dbReference>
<feature type="region of interest" description="Disordered" evidence="11">
    <location>
        <begin position="2131"/>
        <end position="2197"/>
    </location>
</feature>
<dbReference type="GO" id="GO:0004168">
    <property type="term" value="F:dolichol kinase activity"/>
    <property type="evidence" value="ECO:0007669"/>
    <property type="project" value="UniProtKB-EC"/>
</dbReference>
<dbReference type="PANTHER" id="PTHR13205">
    <property type="entry name" value="TRANSMEMBRANE PROTEIN 15-RELATED"/>
    <property type="match status" value="1"/>
</dbReference>
<feature type="domain" description="Histidine kinase" evidence="13">
    <location>
        <begin position="1700"/>
        <end position="1951"/>
    </location>
</feature>
<keyword evidence="10" id="KW-0597">Phosphoprotein</keyword>
<dbReference type="SUPFAM" id="SSF55781">
    <property type="entry name" value="GAF domain-like"/>
    <property type="match status" value="1"/>
</dbReference>
<dbReference type="SMART" id="SM00448">
    <property type="entry name" value="REC"/>
    <property type="match status" value="1"/>
</dbReference>
<keyword evidence="7" id="KW-0256">Endoplasmic reticulum</keyword>
<dbReference type="Pfam" id="PF00072">
    <property type="entry name" value="Response_reg"/>
    <property type="match status" value="1"/>
</dbReference>
<evidence type="ECO:0000256" key="8">
    <source>
        <dbReference type="ARBA" id="ARBA00022989"/>
    </source>
</evidence>
<evidence type="ECO:0000313" key="16">
    <source>
        <dbReference type="Proteomes" id="UP000076532"/>
    </source>
</evidence>
<feature type="transmembrane region" description="Helical" evidence="12">
    <location>
        <begin position="423"/>
        <end position="447"/>
    </location>
</feature>
<dbReference type="OrthoDB" id="21225at2759"/>
<comment type="subcellular location">
    <subcellularLocation>
        <location evidence="1">Endoplasmic reticulum membrane</location>
        <topology evidence="1">Multi-pass membrane protein</topology>
    </subcellularLocation>
</comment>
<evidence type="ECO:0000256" key="2">
    <source>
        <dbReference type="ARBA" id="ARBA00010794"/>
    </source>
</evidence>
<feature type="transmembrane region" description="Helical" evidence="12">
    <location>
        <begin position="750"/>
        <end position="770"/>
    </location>
</feature>
<feature type="compositionally biased region" description="Polar residues" evidence="11">
    <location>
        <begin position="1163"/>
        <end position="1179"/>
    </location>
</feature>
<feature type="region of interest" description="Disordered" evidence="11">
    <location>
        <begin position="972"/>
        <end position="1025"/>
    </location>
</feature>
<dbReference type="EMBL" id="KV417488">
    <property type="protein sequence ID" value="KZP31850.1"/>
    <property type="molecule type" value="Genomic_DNA"/>
</dbReference>
<feature type="region of interest" description="Disordered" evidence="11">
    <location>
        <begin position="1114"/>
        <end position="1144"/>
    </location>
</feature>
<dbReference type="GO" id="GO:0043048">
    <property type="term" value="P:dolichyl monophosphate biosynthetic process"/>
    <property type="evidence" value="ECO:0007669"/>
    <property type="project" value="TreeGrafter"/>
</dbReference>
<dbReference type="Pfam" id="PF02518">
    <property type="entry name" value="HATPase_c"/>
    <property type="match status" value="1"/>
</dbReference>
<dbReference type="InterPro" id="IPR029016">
    <property type="entry name" value="GAF-like_dom_sf"/>
</dbReference>
<dbReference type="CDD" id="cd00082">
    <property type="entry name" value="HisKA"/>
    <property type="match status" value="1"/>
</dbReference>
<feature type="transmembrane region" description="Helical" evidence="12">
    <location>
        <begin position="352"/>
        <end position="371"/>
    </location>
</feature>
<reference evidence="15 16" key="1">
    <citation type="journal article" date="2016" name="Mol. Biol. Evol.">
        <title>Comparative Genomics of Early-Diverging Mushroom-Forming Fungi Provides Insights into the Origins of Lignocellulose Decay Capabilities.</title>
        <authorList>
            <person name="Nagy L.G."/>
            <person name="Riley R."/>
            <person name="Tritt A."/>
            <person name="Adam C."/>
            <person name="Daum C."/>
            <person name="Floudas D."/>
            <person name="Sun H."/>
            <person name="Yadav J.S."/>
            <person name="Pangilinan J."/>
            <person name="Larsson K.H."/>
            <person name="Matsuura K."/>
            <person name="Barry K."/>
            <person name="Labutti K."/>
            <person name="Kuo R."/>
            <person name="Ohm R.A."/>
            <person name="Bhattacharya S.S."/>
            <person name="Shirouzu T."/>
            <person name="Yoshinaga Y."/>
            <person name="Martin F.M."/>
            <person name="Grigoriev I.V."/>
            <person name="Hibbett D.S."/>
        </authorList>
    </citation>
    <scope>NUCLEOTIDE SEQUENCE [LARGE SCALE GENOMIC DNA]</scope>
    <source>
        <strain evidence="15 16">CBS 109695</strain>
    </source>
</reference>
<dbReference type="Gene3D" id="3.30.565.10">
    <property type="entry name" value="Histidine kinase-like ATPase, C-terminal domain"/>
    <property type="match status" value="1"/>
</dbReference>
<dbReference type="InterPro" id="IPR036890">
    <property type="entry name" value="HATPase_C_sf"/>
</dbReference>
<dbReference type="InterPro" id="IPR003594">
    <property type="entry name" value="HATPase_dom"/>
</dbReference>
<dbReference type="SUPFAM" id="SSF55874">
    <property type="entry name" value="ATPase domain of HSP90 chaperone/DNA topoisomerase II/histidine kinase"/>
    <property type="match status" value="1"/>
</dbReference>
<feature type="transmembrane region" description="Helical" evidence="12">
    <location>
        <begin position="687"/>
        <end position="704"/>
    </location>
</feature>
<feature type="compositionally biased region" description="Pro residues" evidence="11">
    <location>
        <begin position="1015"/>
        <end position="1025"/>
    </location>
</feature>
<dbReference type="InterPro" id="IPR036097">
    <property type="entry name" value="HisK_dim/P_sf"/>
</dbReference>
<evidence type="ECO:0000256" key="9">
    <source>
        <dbReference type="ARBA" id="ARBA00023136"/>
    </source>
</evidence>
<dbReference type="Gene3D" id="3.40.50.2300">
    <property type="match status" value="1"/>
</dbReference>
<feature type="region of interest" description="Disordered" evidence="11">
    <location>
        <begin position="1157"/>
        <end position="1188"/>
    </location>
</feature>
<sequence>MRKRTRTGTPNHNSSSGKSGRSSSGLGTRDRSSFTRSRSPAMPPPIDIHNGSVPYALSSPSFMARYRQVNAAAPGILPLALEFKTRVLFSRFEVAFYMDTRKAGESVLLMLCLLYGSQKLSGSFGELMGPDDWISWELRSLVISSFVYTMWTHFSLYRTRESSRSSEDNVIKRHNSIIRSLSKKSHFSFMWMTVPKNYRDCQDDGLLTGVLIGPLIATALLVTSLQQEAQIAADPGYALLPRSWLIEPPIVLDGAPSPKTVVEALVLSRRHLVDIAMMTSTILLAQVSASWWYESRFERASNAPEGERASVPRSEARKFGMYVLFIFGSTMTALCFRAVAVDAGLGIWQNMSYFEIILCSVLYQLYLYFAIRMAHRGCTVGELGLMCFGGVALSMELMNMTKARIWPVTTPFIKTFRLPTPLLAFQVALVAGSFLVGFLLSPLLWLSRHIAQRPVRRLRFPHEKQRHRRGLAAGFYIGTIFIVGALIGMWTKWCLGNRDPWLWALFWIAEGSTPWSRPLLLAYWGLLGILSVAGWNRQLKRSRRYRPRNNEAVVVPQSDEPPIVTHDAGSLVGGLNFPNLRDNLPNMPNMPNGANVTMRATDLLDAANKHVPTLSLNARRKFFHGLAVAMFLPGVAIDPAFTHLSFSAAFALFTFAEYVRYFAVYPFGAAVHLFMHEFLDHKDSGTAILSHFYLLAGCAGSVWLEGPSHLLQFTGILVLGVGDAMASIVGKRLGRYRWSATTSKTLEGSIAFTVSVVAFAWGLRLCGLVEPFSMVNSPESGESGLPSFTLNDFALQLPSGSDPRQISSPLPRVRVTSTTRRNAKIVRPSTASAVEEKATLLPSAPTGTVFEVTSPDAHTGAEYVITRGVSLGAQDDATAAGVSSKAASTPSSRQTPAELMGSSGIILEGTSAAGTVSYDYDWATFMTAYAAGRWDPNRTPNPPRSIAALPSEPTFSHPWPLVAADEIKRSSLPVLKKPPARSPPQPPAPILVKPSEIQSSPAGEKPPLAMSLPTMRPPTIPPPTIPPPAMPPATIPSTNLAMKRAAIPLKLPPSSVHHVRNYFSDLRSPPSTTNSTSLPVHYELGAIHSTPDVATAAATLRWAAARVNLSPLALPSPEHELTDPMRGVTASLPGSYQEPPTPGEARKMRLASFWEGTQDVEETPSTRLPTIEGSPTGSKLDSPPMEQPPVHLMPLPASAPLLRGTSEAHQDYFAIPGSCTEDIQISVQDSPTVVIRPSPPGDMGAVSVPAVVRRAVLMRQISSPLPESSNESRYIPNRAVSQTHGSPSHQKLGRAAREEHVYAEFGYLVPPNPPDEWKRRRALSKFNIWDTGPDLNFDRIAHLAKLVFNTKGVTISLIDGTDDNFLKSKWGITIENSKRQHTFCAHAILQRDDEPLVILDTLTDWRFANHPHVVNAPNIRFYAGAPLRTQDGYNVGTLAVLDDSPREEFSPRERHTLKEFAVGPFSFVSAWSFAQLSLQAIAMREMELWRDKIQLRIRDRIQTSMEQFSRECLEIETKAADQEEEHHKDFVAGASMERVYDRAAKLVKRTLDVEGVIVMDISHCEVIETMGSEGTVSVVIHHGDPRADMSIRTLSQEEYSKLATFFTANPDGKISEGIVPTCLRPFLPTHIQYALTVPIFNIDKRPFALLCAYNSVDHPTRFLEGHELSYLRAIGVIILSAVLKRRMILADKSKSLFISNISHELRTPLHGILAAAELLTDTHLDANQVSFLQTVQACGTSLVETVNHVLDFTKLSGNSKSGGVDNVIIPSRVDLMQLVEEAVDGGWIGHRARMSAQNSEIGSVYSPPSAAEQKAKDKANEASDNHVETVIDVGFREQGWLFKCERGGIRRVLMNLLGNSLKFTTHGFVHVGLRQLPSTNEKYVKIELSVLDTGKGISQAFLKENPLQAGTGLGLAIVNSIVNSESVGGKIEVWSEEGVGTEIKVIFDAEAVVSDNAHARMEPLTLDDFAKPPTVSLLAFDTNHRGVKSLHGTLTSYLTTWWGFVVQASGGEVGDIIMVNEDPSLVDLATRRKDFTRPFIILSESRGDQKILSIASDHERLGGFCRVLYKPNGPSRLRSALQVCLNVLRIRQTQGSTNEVHEQPSISDDITLDASRPVEWDGWHVAPMKIRRHSEETPQKGESSLSVPNNGGRDNTRPPMNRLPSTIEIDETRSSVLDSEADDLDSPSPTVPVGPGGSLLKTSIGTINSKGLRYRVLVVEDNSILRTLLIKWLQARGHDYRDAVDGRDGVNVYTSEGPFDVVLLDLSMPVLDGIGATTEIRKIEADHENATTGQDHVRILALTGMSSLEDKRRAFEAGVDGYLVKPVAFKTLDEMFRQLGASNPA</sequence>
<evidence type="ECO:0000256" key="11">
    <source>
        <dbReference type="SAM" id="MobiDB-lite"/>
    </source>
</evidence>
<dbReference type="PROSITE" id="PS50110">
    <property type="entry name" value="RESPONSE_REGULATORY"/>
    <property type="match status" value="1"/>
</dbReference>
<feature type="region of interest" description="Disordered" evidence="11">
    <location>
        <begin position="1799"/>
        <end position="1823"/>
    </location>
</feature>
<evidence type="ECO:0000256" key="4">
    <source>
        <dbReference type="ARBA" id="ARBA00022679"/>
    </source>
</evidence>
<dbReference type="SUPFAM" id="SSF52172">
    <property type="entry name" value="CheY-like"/>
    <property type="match status" value="1"/>
</dbReference>
<evidence type="ECO:0000256" key="3">
    <source>
        <dbReference type="ARBA" id="ARBA00012132"/>
    </source>
</evidence>
<name>A0A166UMY9_9AGAM</name>
<feature type="compositionally biased region" description="Polar residues" evidence="11">
    <location>
        <begin position="2140"/>
        <end position="2153"/>
    </location>
</feature>
<evidence type="ECO:0000313" key="15">
    <source>
        <dbReference type="EMBL" id="KZP31850.1"/>
    </source>
</evidence>
<evidence type="ECO:0000256" key="12">
    <source>
        <dbReference type="SAM" id="Phobius"/>
    </source>
</evidence>
<dbReference type="CDD" id="cd17546">
    <property type="entry name" value="REC_hyHK_CKI1_RcsC-like"/>
    <property type="match status" value="1"/>
</dbReference>
<comment type="similarity">
    <text evidence="2">Belongs to the polyprenol kinase family.</text>
</comment>
<proteinExistence type="inferred from homology"/>
<feature type="transmembrane region" description="Helical" evidence="12">
    <location>
        <begin position="468"/>
        <end position="490"/>
    </location>
</feature>
<dbReference type="InterPro" id="IPR001789">
    <property type="entry name" value="Sig_transdc_resp-reg_receiver"/>
</dbReference>
<dbReference type="InterPro" id="IPR032974">
    <property type="entry name" value="Polypren_kinase"/>
</dbReference>
<dbReference type="SUPFAM" id="SSF47384">
    <property type="entry name" value="Homodimeric domain of signal transducing histidine kinase"/>
    <property type="match status" value="1"/>
</dbReference>
<evidence type="ECO:0000256" key="5">
    <source>
        <dbReference type="ARBA" id="ARBA00022692"/>
    </source>
</evidence>
<dbReference type="PROSITE" id="PS50109">
    <property type="entry name" value="HIS_KIN"/>
    <property type="match status" value="1"/>
</dbReference>
<evidence type="ECO:0000256" key="7">
    <source>
        <dbReference type="ARBA" id="ARBA00022824"/>
    </source>
</evidence>
<evidence type="ECO:0000256" key="6">
    <source>
        <dbReference type="ARBA" id="ARBA00022777"/>
    </source>
</evidence>
<dbReference type="FunFam" id="1.10.287.130:FF:000023">
    <property type="entry name" value="Sensor histidine kinase/response regulator, putative"/>
    <property type="match status" value="1"/>
</dbReference>
<feature type="domain" description="Response regulatory" evidence="14">
    <location>
        <begin position="2215"/>
        <end position="2340"/>
    </location>
</feature>
<evidence type="ECO:0000256" key="10">
    <source>
        <dbReference type="PROSITE-ProRule" id="PRU00169"/>
    </source>
</evidence>
<feature type="compositionally biased region" description="Low complexity" evidence="11">
    <location>
        <begin position="14"/>
        <end position="27"/>
    </location>
</feature>
<evidence type="ECO:0000256" key="1">
    <source>
        <dbReference type="ARBA" id="ARBA00004477"/>
    </source>
</evidence>
<feature type="compositionally biased region" description="Pro residues" evidence="11">
    <location>
        <begin position="980"/>
        <end position="989"/>
    </location>
</feature>
<dbReference type="GO" id="GO:0005789">
    <property type="term" value="C:endoplasmic reticulum membrane"/>
    <property type="evidence" value="ECO:0007669"/>
    <property type="project" value="UniProtKB-SubCell"/>
</dbReference>
<dbReference type="GO" id="GO:0000155">
    <property type="term" value="F:phosphorelay sensor kinase activity"/>
    <property type="evidence" value="ECO:0007669"/>
    <property type="project" value="InterPro"/>
</dbReference>
<feature type="transmembrane region" description="Helical" evidence="12">
    <location>
        <begin position="383"/>
        <end position="403"/>
    </location>
</feature>
<dbReference type="InterPro" id="IPR005467">
    <property type="entry name" value="His_kinase_dom"/>
</dbReference>
<keyword evidence="5 12" id="KW-0812">Transmembrane</keyword>
<dbReference type="InterPro" id="IPR003018">
    <property type="entry name" value="GAF"/>
</dbReference>
<feature type="transmembrane region" description="Helical" evidence="12">
    <location>
        <begin position="658"/>
        <end position="675"/>
    </location>
</feature>
<dbReference type="STRING" id="436010.A0A166UMY9"/>
<evidence type="ECO:0000259" key="14">
    <source>
        <dbReference type="PROSITE" id="PS50110"/>
    </source>
</evidence>
<keyword evidence="9 12" id="KW-0472">Membrane</keyword>
<evidence type="ECO:0000259" key="13">
    <source>
        <dbReference type="PROSITE" id="PS50109"/>
    </source>
</evidence>
<feature type="compositionally biased region" description="Basic and acidic residues" evidence="11">
    <location>
        <begin position="1813"/>
        <end position="1823"/>
    </location>
</feature>
<keyword evidence="4" id="KW-0808">Transferase</keyword>
<dbReference type="PANTHER" id="PTHR13205:SF15">
    <property type="entry name" value="DOLICHOL KINASE"/>
    <property type="match status" value="1"/>
</dbReference>
<feature type="region of interest" description="Disordered" evidence="11">
    <location>
        <begin position="1"/>
        <end position="47"/>
    </location>
</feature>
<dbReference type="InterPro" id="IPR003661">
    <property type="entry name" value="HisK_dim/P_dom"/>
</dbReference>
<feature type="transmembrane region" description="Helical" evidence="12">
    <location>
        <begin position="319"/>
        <end position="340"/>
    </location>
</feature>
<feature type="transmembrane region" description="Helical" evidence="12">
    <location>
        <begin position="710"/>
        <end position="729"/>
    </location>
</feature>
<feature type="modified residue" description="4-aspartylphosphate" evidence="10">
    <location>
        <position position="2265"/>
    </location>
</feature>
<gene>
    <name evidence="15" type="ORF">FIBSPDRAFT_925670</name>
</gene>
<accession>A0A166UMY9</accession>
<dbReference type="Gene3D" id="3.30.450.40">
    <property type="match status" value="1"/>
</dbReference>
<organism evidence="15 16">
    <name type="scientific">Athelia psychrophila</name>
    <dbReference type="NCBI Taxonomy" id="1759441"/>
    <lineage>
        <taxon>Eukaryota</taxon>
        <taxon>Fungi</taxon>
        <taxon>Dikarya</taxon>
        <taxon>Basidiomycota</taxon>
        <taxon>Agaricomycotina</taxon>
        <taxon>Agaricomycetes</taxon>
        <taxon>Agaricomycetidae</taxon>
        <taxon>Atheliales</taxon>
        <taxon>Atheliaceae</taxon>
        <taxon>Athelia</taxon>
    </lineage>
</organism>
<dbReference type="SMART" id="SM00387">
    <property type="entry name" value="HATPase_c"/>
    <property type="match status" value="1"/>
</dbReference>
<dbReference type="SMART" id="SM00388">
    <property type="entry name" value="HisKA"/>
    <property type="match status" value="1"/>
</dbReference>
<feature type="transmembrane region" description="Helical" evidence="12">
    <location>
        <begin position="622"/>
        <end position="646"/>
    </location>
</feature>